<keyword evidence="2" id="KW-1133">Transmembrane helix</keyword>
<dbReference type="Proteomes" id="UP001224775">
    <property type="component" value="Unassembled WGS sequence"/>
</dbReference>
<evidence type="ECO:0000313" key="4">
    <source>
        <dbReference type="EMBL" id="KAK1734154.1"/>
    </source>
</evidence>
<accession>A0AAD8XUJ2</accession>
<dbReference type="Gene3D" id="1.10.287.110">
    <property type="entry name" value="DnaJ domain"/>
    <property type="match status" value="1"/>
</dbReference>
<keyword evidence="2" id="KW-0472">Membrane</keyword>
<feature type="compositionally biased region" description="Low complexity" evidence="1">
    <location>
        <begin position="143"/>
        <end position="161"/>
    </location>
</feature>
<evidence type="ECO:0000259" key="3">
    <source>
        <dbReference type="PROSITE" id="PS50076"/>
    </source>
</evidence>
<feature type="compositionally biased region" description="Basic residues" evidence="1">
    <location>
        <begin position="606"/>
        <end position="629"/>
    </location>
</feature>
<feature type="region of interest" description="Disordered" evidence="1">
    <location>
        <begin position="463"/>
        <end position="492"/>
    </location>
</feature>
<gene>
    <name evidence="4" type="ORF">QTG54_015157</name>
</gene>
<evidence type="ECO:0000256" key="1">
    <source>
        <dbReference type="SAM" id="MobiDB-lite"/>
    </source>
</evidence>
<dbReference type="SUPFAM" id="SSF46565">
    <property type="entry name" value="Chaperone J-domain"/>
    <property type="match status" value="2"/>
</dbReference>
<dbReference type="InterPro" id="IPR001623">
    <property type="entry name" value="DnaJ_domain"/>
</dbReference>
<feature type="compositionally biased region" description="Basic and acidic residues" evidence="1">
    <location>
        <begin position="105"/>
        <end position="123"/>
    </location>
</feature>
<feature type="compositionally biased region" description="Pro residues" evidence="1">
    <location>
        <begin position="127"/>
        <end position="136"/>
    </location>
</feature>
<dbReference type="PANTHER" id="PTHR44094">
    <property type="entry name" value="DNAJ HEAT SHOCK N-TERMINAL DOMAIN-CONTAINING PROTEIN"/>
    <property type="match status" value="1"/>
</dbReference>
<dbReference type="EMBL" id="JATAAI010000041">
    <property type="protein sequence ID" value="KAK1734154.1"/>
    <property type="molecule type" value="Genomic_DNA"/>
</dbReference>
<feature type="compositionally biased region" description="Acidic residues" evidence="1">
    <location>
        <begin position="463"/>
        <end position="476"/>
    </location>
</feature>
<sequence>MNLYQLLILLSIYCSSTIVAVIAIPFFNKHSSSAISTSSSPTTHSSLLLQHHRTIYTNRRPHDTSLYDILNVKSNATLAEIQKSWRRKSLQWHPDKVALRRRQKERGSDGLNNDEKSGRDVHKVVVVPPPPPPPPGSDDQRIIIKGQDGQNNNNNIDNNKQNEQDKDEEYARNQLQKIQHAYEILSDDHNRLLYHKYGLIGGTDAAVQLLTGRATSASAAGGGVSNGGGIMNDGGAATTEKIRLLELMGYHHTHQSQHQYPSSSTSASHEQRIHTLTTTITEYLRPLVEGTISQDNFVSQIHSEMNTLKKSPLGAQILRCVGRAYKVEGWRILRQMREEKYRQRYGRSYSQTRHRHHSSRSKRNGQKNSRVDDILQDSWRSTKHYASAAYASGKLVLMEQKLKKLKEDRLRQKEERRRKKRMREEEDRLKRIQGSDESNHHVFSSNIGSLSDDEDEEFDIDSFSDIDLDNNNDSDSDMMMFSASESEDSDDDNDEIEYELQHIQNQKAYTALLSLHQMEALWKVTKIELDRTVREACRWILAPTPSSVPAIAGGGGRSEGGGWYAFCPSEQSPYQEDWQHYQASPPPPPPPPPPPSSSHHGEQHYQQRHHQHRRRLRQHQQQQRRPRQHSKADGWVGLNGQVVPMEVGRLRAAAAMVLVGDIMVRCSKEGTAWKKNK</sequence>
<feature type="region of interest" description="Disordered" evidence="1">
    <location>
        <begin position="409"/>
        <end position="430"/>
    </location>
</feature>
<keyword evidence="2" id="KW-0812">Transmembrane</keyword>
<dbReference type="PRINTS" id="PR00625">
    <property type="entry name" value="JDOMAIN"/>
</dbReference>
<dbReference type="PANTHER" id="PTHR44094:SF8">
    <property type="entry name" value="DNAJ HEAT SHOCK N-TERMINAL DOMAIN-CONTAINING PROTEIN-RELATED"/>
    <property type="match status" value="1"/>
</dbReference>
<feature type="compositionally biased region" description="Basic residues" evidence="1">
    <location>
        <begin position="352"/>
        <end position="365"/>
    </location>
</feature>
<dbReference type="InterPro" id="IPR052423">
    <property type="entry name" value="EMIR"/>
</dbReference>
<reference evidence="4" key="1">
    <citation type="submission" date="2023-06" db="EMBL/GenBank/DDBJ databases">
        <title>Survivors Of The Sea: Transcriptome response of Skeletonema marinoi to long-term dormancy.</title>
        <authorList>
            <person name="Pinder M.I.M."/>
            <person name="Kourtchenko O."/>
            <person name="Robertson E.K."/>
            <person name="Larsson T."/>
            <person name="Maumus F."/>
            <person name="Osuna-Cruz C.M."/>
            <person name="Vancaester E."/>
            <person name="Stenow R."/>
            <person name="Vandepoele K."/>
            <person name="Ploug H."/>
            <person name="Bruchert V."/>
            <person name="Godhe A."/>
            <person name="Topel M."/>
        </authorList>
    </citation>
    <scope>NUCLEOTIDE SEQUENCE</scope>
    <source>
        <strain evidence="4">R05AC</strain>
    </source>
</reference>
<proteinExistence type="predicted"/>
<dbReference type="PROSITE" id="PS50076">
    <property type="entry name" value="DNAJ_2"/>
    <property type="match status" value="1"/>
</dbReference>
<comment type="caution">
    <text evidence="4">The sequence shown here is derived from an EMBL/GenBank/DDBJ whole genome shotgun (WGS) entry which is preliminary data.</text>
</comment>
<dbReference type="CDD" id="cd06257">
    <property type="entry name" value="DnaJ"/>
    <property type="match status" value="1"/>
</dbReference>
<feature type="compositionally biased region" description="Pro residues" evidence="1">
    <location>
        <begin position="584"/>
        <end position="596"/>
    </location>
</feature>
<feature type="transmembrane region" description="Helical" evidence="2">
    <location>
        <begin position="7"/>
        <end position="27"/>
    </location>
</feature>
<feature type="domain" description="J" evidence="3">
    <location>
        <begin position="65"/>
        <end position="198"/>
    </location>
</feature>
<name>A0AAD8XUJ2_9STRA</name>
<organism evidence="4 5">
    <name type="scientific">Skeletonema marinoi</name>
    <dbReference type="NCBI Taxonomy" id="267567"/>
    <lineage>
        <taxon>Eukaryota</taxon>
        <taxon>Sar</taxon>
        <taxon>Stramenopiles</taxon>
        <taxon>Ochrophyta</taxon>
        <taxon>Bacillariophyta</taxon>
        <taxon>Coscinodiscophyceae</taxon>
        <taxon>Thalassiosirophycidae</taxon>
        <taxon>Thalassiosirales</taxon>
        <taxon>Skeletonemataceae</taxon>
        <taxon>Skeletonema</taxon>
        <taxon>Skeletonema marinoi-dohrnii complex</taxon>
    </lineage>
</organism>
<evidence type="ECO:0000313" key="5">
    <source>
        <dbReference type="Proteomes" id="UP001224775"/>
    </source>
</evidence>
<feature type="region of interest" description="Disordered" evidence="1">
    <location>
        <begin position="343"/>
        <end position="372"/>
    </location>
</feature>
<dbReference type="SMART" id="SM00271">
    <property type="entry name" value="DnaJ"/>
    <property type="match status" value="1"/>
</dbReference>
<protein>
    <recommendedName>
        <fullName evidence="3">J domain-containing protein</fullName>
    </recommendedName>
</protein>
<keyword evidence="5" id="KW-1185">Reference proteome</keyword>
<dbReference type="Pfam" id="PF00226">
    <property type="entry name" value="DnaJ"/>
    <property type="match status" value="1"/>
</dbReference>
<dbReference type="InterPro" id="IPR036869">
    <property type="entry name" value="J_dom_sf"/>
</dbReference>
<feature type="region of interest" description="Disordered" evidence="1">
    <location>
        <begin position="575"/>
        <end position="636"/>
    </location>
</feature>
<dbReference type="AlphaFoldDB" id="A0AAD8XUJ2"/>
<evidence type="ECO:0000256" key="2">
    <source>
        <dbReference type="SAM" id="Phobius"/>
    </source>
</evidence>
<feature type="region of interest" description="Disordered" evidence="1">
    <location>
        <begin position="435"/>
        <end position="454"/>
    </location>
</feature>
<feature type="region of interest" description="Disordered" evidence="1">
    <location>
        <begin position="96"/>
        <end position="168"/>
    </location>
</feature>